<dbReference type="Pfam" id="PF01464">
    <property type="entry name" value="SLT"/>
    <property type="match status" value="1"/>
</dbReference>
<dbReference type="CDD" id="cd16892">
    <property type="entry name" value="LT_VirB1-like"/>
    <property type="match status" value="1"/>
</dbReference>
<gene>
    <name evidence="3" type="ORF">NUTIK01_32910</name>
</gene>
<feature type="domain" description="Transglycosylase SLT" evidence="2">
    <location>
        <begin position="15"/>
        <end position="133"/>
    </location>
</feature>
<dbReference type="Gene3D" id="1.10.530.10">
    <property type="match status" value="1"/>
</dbReference>
<dbReference type="InterPro" id="IPR008258">
    <property type="entry name" value="Transglycosylase_SLT_dom_1"/>
</dbReference>
<dbReference type="EMBL" id="BTFW01000002">
    <property type="protein sequence ID" value="GMM62514.1"/>
    <property type="molecule type" value="Genomic_DNA"/>
</dbReference>
<evidence type="ECO:0000259" key="2">
    <source>
        <dbReference type="Pfam" id="PF01464"/>
    </source>
</evidence>
<sequence length="199" mass="20694">MIYALAAIAELAQRCAPEIATEAVVPLVMTESGGDDLRINVNKGPRVQATTIAEGAALVRRYMAAGYTVDVGLAQVNSANFARLGASIEQVFDPCTNLRLASRILQDSYALASRSYGGLDAISATYSLYNTGSLTRGLRNGYVRRVWANAIAAGAVTTSPPLPVAPTAEIGAKSAPASQASGTEAWVVGQVTSGVEVFK</sequence>
<protein>
    <recommendedName>
        <fullName evidence="2">Transglycosylase SLT domain-containing protein</fullName>
    </recommendedName>
</protein>
<organism evidence="3 4">
    <name type="scientific">Novosphingobium pituita</name>
    <dbReference type="NCBI Taxonomy" id="3056842"/>
    <lineage>
        <taxon>Bacteria</taxon>
        <taxon>Pseudomonadati</taxon>
        <taxon>Pseudomonadota</taxon>
        <taxon>Alphaproteobacteria</taxon>
        <taxon>Sphingomonadales</taxon>
        <taxon>Sphingomonadaceae</taxon>
        <taxon>Novosphingobium</taxon>
    </lineage>
</organism>
<dbReference type="Proteomes" id="UP001187221">
    <property type="component" value="Unassembled WGS sequence"/>
</dbReference>
<dbReference type="InterPro" id="IPR023346">
    <property type="entry name" value="Lysozyme-like_dom_sf"/>
</dbReference>
<dbReference type="SUPFAM" id="SSF53955">
    <property type="entry name" value="Lysozyme-like"/>
    <property type="match status" value="1"/>
</dbReference>
<accession>A0ABQ6PB91</accession>
<dbReference type="RefSeq" id="WP_317976236.1">
    <property type="nucleotide sequence ID" value="NZ_BTFW01000002.1"/>
</dbReference>
<keyword evidence="4" id="KW-1185">Reference proteome</keyword>
<proteinExistence type="inferred from homology"/>
<comment type="similarity">
    <text evidence="1">Belongs to the virb1 family.</text>
</comment>
<evidence type="ECO:0000313" key="4">
    <source>
        <dbReference type="Proteomes" id="UP001187221"/>
    </source>
</evidence>
<comment type="caution">
    <text evidence="3">The sequence shown here is derived from an EMBL/GenBank/DDBJ whole genome shotgun (WGS) entry which is preliminary data.</text>
</comment>
<name>A0ABQ6PB91_9SPHN</name>
<evidence type="ECO:0000256" key="1">
    <source>
        <dbReference type="ARBA" id="ARBA00009387"/>
    </source>
</evidence>
<reference evidence="3 4" key="1">
    <citation type="submission" date="2023-06" db="EMBL/GenBank/DDBJ databases">
        <title>Draft genome sequence of Novosphingobium sp. strain IK01.</title>
        <authorList>
            <person name="Hatamoto M."/>
            <person name="Ikarashi T."/>
            <person name="Yamaguchi T."/>
        </authorList>
    </citation>
    <scope>NUCLEOTIDE SEQUENCE [LARGE SCALE GENOMIC DNA]</scope>
    <source>
        <strain evidence="3 4">IK01</strain>
    </source>
</reference>
<evidence type="ECO:0000313" key="3">
    <source>
        <dbReference type="EMBL" id="GMM62514.1"/>
    </source>
</evidence>